<accession>A0ACC2PJ71</accession>
<evidence type="ECO:0000313" key="2">
    <source>
        <dbReference type="Proteomes" id="UP001239111"/>
    </source>
</evidence>
<dbReference type="EMBL" id="CM056741">
    <property type="protein sequence ID" value="KAJ8682886.1"/>
    <property type="molecule type" value="Genomic_DNA"/>
</dbReference>
<sequence>MSSLLNIDLFDAYPYPQLSLRVFLITLFKVGSIAQFRTNLQAIIAGKGQYETLCTDGKLESYKYFYSLFGNATPDEYNEITEVSAIILINLAKNSTIFGTNYDFDEVDLLTKNDDAMFVGAVLVKTWKTCLLNNTLSFVANPNCKTPNFLGQCLNGSCCGRSGFITPKASSIIYSCCPNVARSSTSNNTMVVYAIKPIEKGEKLYHGIYSIYNYAPKTERQKLFRKRYGFDCDCQACKYNWTERSFTDDIPREFSFEVNTALCDVMHFTQNFSKEDTSGDEIAVKFQECVEILWRYLQLPSMHLISTVKALMTIIQHLHYGSTARLCSAFYCCEALNVIDNMNEEIQKIKREFKQLLKDKDPKAQCALHCDTEPLLKSRDESMLPDLKLEGYKHFYSLRGNAFPDEDAKLIRHAALSLVGLAKYSSIFGSKFNSKNIDRLMRDDDAVYIGALFLKTSRIMVLNLHMTFLQSEDCKTPRHYQQIYKASICTSECCGKDALVALKASSITISCCPNVDRCWTYNNSSLVYALKPIKKGEQLTYGIKSIYCSYAPISERQKVFRKRYGFDCDCEACVANWTEKDFKDVLPKHFPPKMTRVMTEFLELRERMGSKPDEDIQLLAKTKEILEEFWKYLSLPSSLLIHGVLHLIKLYITVYGTRPAEVPEKCDS</sequence>
<keyword evidence="2" id="KW-1185">Reference proteome</keyword>
<organism evidence="1 2">
    <name type="scientific">Eretmocerus hayati</name>
    <dbReference type="NCBI Taxonomy" id="131215"/>
    <lineage>
        <taxon>Eukaryota</taxon>
        <taxon>Metazoa</taxon>
        <taxon>Ecdysozoa</taxon>
        <taxon>Arthropoda</taxon>
        <taxon>Hexapoda</taxon>
        <taxon>Insecta</taxon>
        <taxon>Pterygota</taxon>
        <taxon>Neoptera</taxon>
        <taxon>Endopterygota</taxon>
        <taxon>Hymenoptera</taxon>
        <taxon>Apocrita</taxon>
        <taxon>Proctotrupomorpha</taxon>
        <taxon>Chalcidoidea</taxon>
        <taxon>Aphelinidae</taxon>
        <taxon>Aphelininae</taxon>
        <taxon>Eretmocerus</taxon>
    </lineage>
</organism>
<dbReference type="Proteomes" id="UP001239111">
    <property type="component" value="Chromosome 1"/>
</dbReference>
<evidence type="ECO:0000313" key="1">
    <source>
        <dbReference type="EMBL" id="KAJ8682886.1"/>
    </source>
</evidence>
<gene>
    <name evidence="1" type="ORF">QAD02_018678</name>
</gene>
<protein>
    <submittedName>
        <fullName evidence="1">Uncharacterized protein</fullName>
    </submittedName>
</protein>
<comment type="caution">
    <text evidence="1">The sequence shown here is derived from an EMBL/GenBank/DDBJ whole genome shotgun (WGS) entry which is preliminary data.</text>
</comment>
<reference evidence="1" key="1">
    <citation type="submission" date="2023-04" db="EMBL/GenBank/DDBJ databases">
        <title>A chromosome-level genome assembly of the parasitoid wasp Eretmocerus hayati.</title>
        <authorList>
            <person name="Zhong Y."/>
            <person name="Liu S."/>
            <person name="Liu Y."/>
        </authorList>
    </citation>
    <scope>NUCLEOTIDE SEQUENCE</scope>
    <source>
        <strain evidence="1">ZJU_SS_LIU_2023</strain>
    </source>
</reference>
<proteinExistence type="predicted"/>
<name>A0ACC2PJ71_9HYME</name>